<proteinExistence type="predicted"/>
<comment type="caution">
    <text evidence="3">The sequence shown here is derived from an EMBL/GenBank/DDBJ whole genome shotgun (WGS) entry which is preliminary data.</text>
</comment>
<dbReference type="PANTHER" id="PTHR38589:SF1">
    <property type="entry name" value="BLR0621 PROTEIN"/>
    <property type="match status" value="1"/>
</dbReference>
<dbReference type="InterPro" id="IPR005490">
    <property type="entry name" value="LD_TPept_cat_dom"/>
</dbReference>
<keyword evidence="4" id="KW-1185">Reference proteome</keyword>
<feature type="signal peptide" evidence="1">
    <location>
        <begin position="1"/>
        <end position="19"/>
    </location>
</feature>
<reference evidence="4" key="1">
    <citation type="journal article" date="2019" name="Int. J. Syst. Evol. Microbiol.">
        <title>The Global Catalogue of Microorganisms (GCM) 10K type strain sequencing project: providing services to taxonomists for standard genome sequencing and annotation.</title>
        <authorList>
            <consortium name="The Broad Institute Genomics Platform"/>
            <consortium name="The Broad Institute Genome Sequencing Center for Infectious Disease"/>
            <person name="Wu L."/>
            <person name="Ma J."/>
        </authorList>
    </citation>
    <scope>NUCLEOTIDE SEQUENCE [LARGE SCALE GENOMIC DNA]</scope>
    <source>
        <strain evidence="4">CGMCC 4.1467</strain>
    </source>
</reference>
<keyword evidence="1" id="KW-0732">Signal</keyword>
<dbReference type="Proteomes" id="UP001596472">
    <property type="component" value="Unassembled WGS sequence"/>
</dbReference>
<dbReference type="PANTHER" id="PTHR38589">
    <property type="entry name" value="BLR0621 PROTEIN"/>
    <property type="match status" value="1"/>
</dbReference>
<gene>
    <name evidence="3" type="ORF">ACFQY0_01010</name>
</gene>
<feature type="chain" id="PRO_5046046737" evidence="1">
    <location>
        <begin position="20"/>
        <end position="240"/>
    </location>
</feature>
<evidence type="ECO:0000256" key="1">
    <source>
        <dbReference type="SAM" id="SignalP"/>
    </source>
</evidence>
<feature type="domain" description="L,D-TPase catalytic" evidence="2">
    <location>
        <begin position="81"/>
        <end position="217"/>
    </location>
</feature>
<accession>A0ABW2L1Y1</accession>
<evidence type="ECO:0000313" key="4">
    <source>
        <dbReference type="Proteomes" id="UP001596472"/>
    </source>
</evidence>
<evidence type="ECO:0000313" key="3">
    <source>
        <dbReference type="EMBL" id="MFC7335739.1"/>
    </source>
</evidence>
<dbReference type="Pfam" id="PF03734">
    <property type="entry name" value="YkuD"/>
    <property type="match status" value="1"/>
</dbReference>
<organism evidence="3 4">
    <name type="scientific">Haloferula chungangensis</name>
    <dbReference type="NCBI Taxonomy" id="1048331"/>
    <lineage>
        <taxon>Bacteria</taxon>
        <taxon>Pseudomonadati</taxon>
        <taxon>Verrucomicrobiota</taxon>
        <taxon>Verrucomicrobiia</taxon>
        <taxon>Verrucomicrobiales</taxon>
        <taxon>Verrucomicrobiaceae</taxon>
        <taxon>Haloferula</taxon>
    </lineage>
</organism>
<evidence type="ECO:0000259" key="2">
    <source>
        <dbReference type="Pfam" id="PF03734"/>
    </source>
</evidence>
<dbReference type="EMBL" id="JBHTBS010000001">
    <property type="protein sequence ID" value="MFC7335739.1"/>
    <property type="molecule type" value="Genomic_DNA"/>
</dbReference>
<sequence>MLRALLSLVVLTVTTSAFELPASSTQCVVGVAKDWNASHVTLTAYEKRGTQWVKALGPWQGRLGKSGLIWGLGIHPNAPGAKLKKEGDGRAPAGVFHIGGAWGYDAAIKKHPNLFYRQITKRDLWVEDSASPSYNRHLILDHEPATTWEKKQQMRQGDHAHSLKLFVAHNAPPKVKPGGGSAIFFHIWRGGGSKPTAGCTTIEENHLRELIAWVDPNKQPLYVLLPQSEYAAKRAAWKLP</sequence>
<protein>
    <submittedName>
        <fullName evidence="3">L,D-transpeptidase</fullName>
    </submittedName>
</protein>
<name>A0ABW2L1Y1_9BACT</name>
<dbReference type="RefSeq" id="WP_379708156.1">
    <property type="nucleotide sequence ID" value="NZ_JBHTBS010000001.1"/>
</dbReference>